<organism evidence="3 4">
    <name type="scientific">Pseudocercospora fuligena</name>
    <dbReference type="NCBI Taxonomy" id="685502"/>
    <lineage>
        <taxon>Eukaryota</taxon>
        <taxon>Fungi</taxon>
        <taxon>Dikarya</taxon>
        <taxon>Ascomycota</taxon>
        <taxon>Pezizomycotina</taxon>
        <taxon>Dothideomycetes</taxon>
        <taxon>Dothideomycetidae</taxon>
        <taxon>Mycosphaerellales</taxon>
        <taxon>Mycosphaerellaceae</taxon>
        <taxon>Pseudocercospora</taxon>
    </lineage>
</organism>
<dbReference type="InterPro" id="IPR050300">
    <property type="entry name" value="GDXG_lipolytic_enzyme"/>
</dbReference>
<dbReference type="Gene3D" id="3.40.50.1820">
    <property type="entry name" value="alpha/beta hydrolase"/>
    <property type="match status" value="1"/>
</dbReference>
<dbReference type="OrthoDB" id="408631at2759"/>
<dbReference type="Proteomes" id="UP000660729">
    <property type="component" value="Unassembled WGS sequence"/>
</dbReference>
<dbReference type="EMBL" id="JABCIY010000040">
    <property type="protein sequence ID" value="KAF7195452.1"/>
    <property type="molecule type" value="Genomic_DNA"/>
</dbReference>
<keyword evidence="4" id="KW-1185">Reference proteome</keyword>
<dbReference type="GO" id="GO:0016787">
    <property type="term" value="F:hydrolase activity"/>
    <property type="evidence" value="ECO:0007669"/>
    <property type="project" value="UniProtKB-KW"/>
</dbReference>
<keyword evidence="1 3" id="KW-0378">Hydrolase</keyword>
<reference evidence="3" key="1">
    <citation type="submission" date="2020-04" db="EMBL/GenBank/DDBJ databases">
        <title>Draft genome resource of the tomato pathogen Pseudocercospora fuligena.</title>
        <authorList>
            <person name="Zaccaron A."/>
        </authorList>
    </citation>
    <scope>NUCLEOTIDE SEQUENCE</scope>
    <source>
        <strain evidence="3">PF001</strain>
    </source>
</reference>
<dbReference type="AlphaFoldDB" id="A0A8H6RQN1"/>
<accession>A0A8H6RQN1</accession>
<proteinExistence type="predicted"/>
<dbReference type="InterPro" id="IPR013094">
    <property type="entry name" value="AB_hydrolase_3"/>
</dbReference>
<evidence type="ECO:0000256" key="1">
    <source>
        <dbReference type="ARBA" id="ARBA00022801"/>
    </source>
</evidence>
<protein>
    <submittedName>
        <fullName evidence="3">AB hydrolase superfamily protein B1A11.02</fullName>
    </submittedName>
</protein>
<evidence type="ECO:0000313" key="3">
    <source>
        <dbReference type="EMBL" id="KAF7195452.1"/>
    </source>
</evidence>
<evidence type="ECO:0000259" key="2">
    <source>
        <dbReference type="Pfam" id="PF07859"/>
    </source>
</evidence>
<dbReference type="SUPFAM" id="SSF53474">
    <property type="entry name" value="alpha/beta-Hydrolases"/>
    <property type="match status" value="1"/>
</dbReference>
<sequence length="316" mass="35464">MAEYRYLAEPHPQWRDFPTNLPPGTSIGKMTRDHVPIKPQGGLTIDELLDVKIDGEAIPLRRYRQINLPEHSPLLLYMHGGGFVTGGLETDDYMCREIAFGAPVVVVSIAYRLAPEHPFPTGFNDCLEVIRWVISSEGQRTLGIDPQEGFILGGESAGGNFTAGLAHAMLEQDLKPQPTGLLFKASSFCHPDVRPEQYRDRIVSVDEVDDAPGLTVKSIKFFADKYGAPYDDKRYSPLLHSSRKGLAKKTFFQTCGWDPRRDEAILYRQLLQDEGTETREKIYKGLPHGFWTTCPDLPESKAAIQDTVDGVKWMLE</sequence>
<dbReference type="PANTHER" id="PTHR48081">
    <property type="entry name" value="AB HYDROLASE SUPERFAMILY PROTEIN C4A8.06C"/>
    <property type="match status" value="1"/>
</dbReference>
<feature type="domain" description="Alpha/beta hydrolase fold-3" evidence="2">
    <location>
        <begin position="75"/>
        <end position="291"/>
    </location>
</feature>
<dbReference type="Pfam" id="PF07859">
    <property type="entry name" value="Abhydrolase_3"/>
    <property type="match status" value="1"/>
</dbReference>
<gene>
    <name evidence="3" type="ORF">HII31_03344</name>
</gene>
<dbReference type="PANTHER" id="PTHR48081:SF8">
    <property type="entry name" value="ALPHA_BETA HYDROLASE FOLD-3 DOMAIN-CONTAINING PROTEIN-RELATED"/>
    <property type="match status" value="1"/>
</dbReference>
<dbReference type="InterPro" id="IPR029058">
    <property type="entry name" value="AB_hydrolase_fold"/>
</dbReference>
<comment type="caution">
    <text evidence="3">The sequence shown here is derived from an EMBL/GenBank/DDBJ whole genome shotgun (WGS) entry which is preliminary data.</text>
</comment>
<evidence type="ECO:0000313" key="4">
    <source>
        <dbReference type="Proteomes" id="UP000660729"/>
    </source>
</evidence>
<name>A0A8H6RQN1_9PEZI</name>